<keyword evidence="4" id="KW-0808">Transferase</keyword>
<gene>
    <name evidence="10" type="ORF">ACFSJC_04450</name>
</gene>
<feature type="domain" description="N6 adenine-specific DNA methyltransferase N-terminal" evidence="9">
    <location>
        <begin position="7"/>
        <end position="130"/>
    </location>
</feature>
<feature type="domain" description="DNA methylase adenine-specific" evidence="8">
    <location>
        <begin position="140"/>
        <end position="450"/>
    </location>
</feature>
<dbReference type="PROSITE" id="PS00092">
    <property type="entry name" value="N6_MTASE"/>
    <property type="match status" value="1"/>
</dbReference>
<dbReference type="InterPro" id="IPR022749">
    <property type="entry name" value="D12N6_MeTrfase_N"/>
</dbReference>
<protein>
    <recommendedName>
        <fullName evidence="2">site-specific DNA-methyltransferase (adenine-specific)</fullName>
        <ecNumber evidence="2">2.1.1.72</ecNumber>
    </recommendedName>
</protein>
<dbReference type="GO" id="GO:0032259">
    <property type="term" value="P:methylation"/>
    <property type="evidence" value="ECO:0007669"/>
    <property type="project" value="UniProtKB-KW"/>
</dbReference>
<comment type="similarity">
    <text evidence="1">Belongs to the N(4)/N(6)-methyltransferase family.</text>
</comment>
<sequence length="485" mass="55210">MSVRTLVKSIQDIMRQDTGVDGDAQRISQLCWMFFLKIIDDQDQELELLRDDYRSPIPRRLQWRAWAADPEGITGDVLLDFVNDDLFPTLKDLGVTSKPGDRRRVVRDVFEDAYNYMKSGQLMRQVINKIDAIDFNDLRQRQHFGDIYEQLLNDLQSAGNAGEYYTPRAVTAFMTDRIDPRPGEILLDPSCGTGGFLTCAIDHMRKQYVKKPEHEEAMQSALRAVEKKQLPHMLCVTNMLLHGIEDPSFVRHDNTLARPYISYGQSDRVDIVLTNPPFGGREEDGIESNFPAHFRTRETADLFLALIIRLLKPGGRAAVVLPDGTLFGEGVKTRLKEHLLEECNLHTIVRLPNSVFKPYASIGTNLLFFEKGTPTQDVWFWEHRVPEGQKAYSMTRPIRVEHLQDCVDWWGGAERTGREAGPQAWKVGIDAIKARGYNLDIKNPHRVEDELGDPEALLADLDAAERETASLRAQLKEVLAEALLR</sequence>
<evidence type="ECO:0000256" key="4">
    <source>
        <dbReference type="ARBA" id="ARBA00022679"/>
    </source>
</evidence>
<dbReference type="InterPro" id="IPR029063">
    <property type="entry name" value="SAM-dependent_MTases_sf"/>
</dbReference>
<evidence type="ECO:0000256" key="7">
    <source>
        <dbReference type="ARBA" id="ARBA00047942"/>
    </source>
</evidence>
<evidence type="ECO:0000313" key="11">
    <source>
        <dbReference type="Proteomes" id="UP001597337"/>
    </source>
</evidence>
<evidence type="ECO:0000259" key="9">
    <source>
        <dbReference type="Pfam" id="PF12161"/>
    </source>
</evidence>
<comment type="caution">
    <text evidence="10">The sequence shown here is derived from an EMBL/GenBank/DDBJ whole genome shotgun (WGS) entry which is preliminary data.</text>
</comment>
<dbReference type="Gene3D" id="1.20.1260.30">
    <property type="match status" value="1"/>
</dbReference>
<evidence type="ECO:0000259" key="8">
    <source>
        <dbReference type="Pfam" id="PF02384"/>
    </source>
</evidence>
<evidence type="ECO:0000256" key="1">
    <source>
        <dbReference type="ARBA" id="ARBA00006594"/>
    </source>
</evidence>
<dbReference type="GO" id="GO:0008168">
    <property type="term" value="F:methyltransferase activity"/>
    <property type="evidence" value="ECO:0007669"/>
    <property type="project" value="UniProtKB-KW"/>
</dbReference>
<evidence type="ECO:0000256" key="2">
    <source>
        <dbReference type="ARBA" id="ARBA00011900"/>
    </source>
</evidence>
<evidence type="ECO:0000256" key="3">
    <source>
        <dbReference type="ARBA" id="ARBA00022603"/>
    </source>
</evidence>
<dbReference type="EMBL" id="JBHUHX010000007">
    <property type="protein sequence ID" value="MFD2111092.1"/>
    <property type="molecule type" value="Genomic_DNA"/>
</dbReference>
<comment type="catalytic activity">
    <reaction evidence="7">
        <text>a 2'-deoxyadenosine in DNA + S-adenosyl-L-methionine = an N(6)-methyl-2'-deoxyadenosine in DNA + S-adenosyl-L-homocysteine + H(+)</text>
        <dbReference type="Rhea" id="RHEA:15197"/>
        <dbReference type="Rhea" id="RHEA-COMP:12418"/>
        <dbReference type="Rhea" id="RHEA-COMP:12419"/>
        <dbReference type="ChEBI" id="CHEBI:15378"/>
        <dbReference type="ChEBI" id="CHEBI:57856"/>
        <dbReference type="ChEBI" id="CHEBI:59789"/>
        <dbReference type="ChEBI" id="CHEBI:90615"/>
        <dbReference type="ChEBI" id="CHEBI:90616"/>
        <dbReference type="EC" id="2.1.1.72"/>
    </reaction>
</comment>
<keyword evidence="6" id="KW-0680">Restriction system</keyword>
<name>A0ABW4Y631_9GAMM</name>
<proteinExistence type="inferred from homology"/>
<evidence type="ECO:0000256" key="6">
    <source>
        <dbReference type="ARBA" id="ARBA00022747"/>
    </source>
</evidence>
<dbReference type="PANTHER" id="PTHR42933:SF4">
    <property type="entry name" value="TYPE I RESTRICTION ENZYME ECOKI METHYLASE SUBUNIT"/>
    <property type="match status" value="1"/>
</dbReference>
<dbReference type="SUPFAM" id="SSF53335">
    <property type="entry name" value="S-adenosyl-L-methionine-dependent methyltransferases"/>
    <property type="match status" value="1"/>
</dbReference>
<reference evidence="11" key="1">
    <citation type="journal article" date="2019" name="Int. J. Syst. Evol. Microbiol.">
        <title>The Global Catalogue of Microorganisms (GCM) 10K type strain sequencing project: providing services to taxonomists for standard genome sequencing and annotation.</title>
        <authorList>
            <consortium name="The Broad Institute Genomics Platform"/>
            <consortium name="The Broad Institute Genome Sequencing Center for Infectious Disease"/>
            <person name="Wu L."/>
            <person name="Ma J."/>
        </authorList>
    </citation>
    <scope>NUCLEOTIDE SEQUENCE [LARGE SCALE GENOMIC DNA]</scope>
    <source>
        <strain evidence="11">KACC 12597</strain>
    </source>
</reference>
<dbReference type="InterPro" id="IPR051537">
    <property type="entry name" value="DNA_Adenine_Mtase"/>
</dbReference>
<dbReference type="Proteomes" id="UP001597337">
    <property type="component" value="Unassembled WGS sequence"/>
</dbReference>
<keyword evidence="3 10" id="KW-0489">Methyltransferase</keyword>
<dbReference type="RefSeq" id="WP_386023806.1">
    <property type="nucleotide sequence ID" value="NZ_JBHUHX010000007.1"/>
</dbReference>
<dbReference type="Gene3D" id="3.40.50.150">
    <property type="entry name" value="Vaccinia Virus protein VP39"/>
    <property type="match status" value="1"/>
</dbReference>
<keyword evidence="11" id="KW-1185">Reference proteome</keyword>
<dbReference type="PRINTS" id="PR00507">
    <property type="entry name" value="N12N6MTFRASE"/>
</dbReference>
<dbReference type="InterPro" id="IPR003356">
    <property type="entry name" value="DNA_methylase_A-5"/>
</dbReference>
<dbReference type="PANTHER" id="PTHR42933">
    <property type="entry name" value="SLR6095 PROTEIN"/>
    <property type="match status" value="1"/>
</dbReference>
<keyword evidence="5" id="KW-0949">S-adenosyl-L-methionine</keyword>
<dbReference type="EC" id="2.1.1.72" evidence="2"/>
<dbReference type="Pfam" id="PF02384">
    <property type="entry name" value="N6_Mtase"/>
    <property type="match status" value="1"/>
</dbReference>
<evidence type="ECO:0000313" key="10">
    <source>
        <dbReference type="EMBL" id="MFD2111092.1"/>
    </source>
</evidence>
<dbReference type="InterPro" id="IPR038333">
    <property type="entry name" value="T1MK-like_N_sf"/>
</dbReference>
<organism evidence="10 11">
    <name type="scientific">Thiorhodococcus fuscus</name>
    <dbReference type="NCBI Taxonomy" id="527200"/>
    <lineage>
        <taxon>Bacteria</taxon>
        <taxon>Pseudomonadati</taxon>
        <taxon>Pseudomonadota</taxon>
        <taxon>Gammaproteobacteria</taxon>
        <taxon>Chromatiales</taxon>
        <taxon>Chromatiaceae</taxon>
        <taxon>Thiorhodococcus</taxon>
    </lineage>
</organism>
<accession>A0ABW4Y631</accession>
<evidence type="ECO:0000256" key="5">
    <source>
        <dbReference type="ARBA" id="ARBA00022691"/>
    </source>
</evidence>
<dbReference type="Pfam" id="PF12161">
    <property type="entry name" value="HsdM_N"/>
    <property type="match status" value="1"/>
</dbReference>
<dbReference type="InterPro" id="IPR002052">
    <property type="entry name" value="DNA_methylase_N6_adenine_CS"/>
</dbReference>